<proteinExistence type="predicted"/>
<evidence type="ECO:0000313" key="2">
    <source>
        <dbReference type="Proteomes" id="UP000683246"/>
    </source>
</evidence>
<organism evidence="1 2">
    <name type="scientific">Vallitalea pronyensis</name>
    <dbReference type="NCBI Taxonomy" id="1348613"/>
    <lineage>
        <taxon>Bacteria</taxon>
        <taxon>Bacillati</taxon>
        <taxon>Bacillota</taxon>
        <taxon>Clostridia</taxon>
        <taxon>Lachnospirales</taxon>
        <taxon>Vallitaleaceae</taxon>
        <taxon>Vallitalea</taxon>
    </lineage>
</organism>
<name>A0A8J8SFE0_9FIRM</name>
<reference evidence="1" key="1">
    <citation type="submission" date="2020-07" db="EMBL/GenBank/DDBJ databases">
        <title>Vallitalea pronyensis genome.</title>
        <authorList>
            <person name="Postec A."/>
        </authorList>
    </citation>
    <scope>NUCLEOTIDE SEQUENCE</scope>
    <source>
        <strain evidence="1">FatNI3</strain>
    </source>
</reference>
<dbReference type="Proteomes" id="UP000683246">
    <property type="component" value="Chromosome"/>
</dbReference>
<dbReference type="AlphaFoldDB" id="A0A8J8SFE0"/>
<sequence>MKHKLLIGMLFIIFITINIPSYASSTITWTGREPLQTQYTYNIPAMKKTAVKGSRTIFAECTGITLEILDIRTYDGDDTYWEIKFKAKGELRAYSYDDYSCSDDTYFRINGTNISYDRFSGTSRGDGHTKYYDGVEKTTIVRKHDYTSQNNPMKLNVYVKCYVYTRGYYSHGDPKSAHVEHSNYIYLNNSPNLTAELDRNYINGNDSHSITVKGKVWDIEQDDITIEAELLNSSYQSIAKKSKFIAIPNATSGQSDDYTLTFNANELPTDTSGYMYVRIFDHYKGGTYKRFPIYIDRVKPTISTEDTFVLKGGNNLAVTTNEQSEVYLLKNIMTYNVYNDVLDAVSNDKGVKIGDGINKSTFTVPDVNGSYRLFAVDNGKNVSKPSSSIVQIDSSKPEIIDIVVEGNQLIFIYDDAIHSKAPTSTDYLLPLENVVASSVCILADEDNVDYEFIFDDYEGDEKYTDRFVFSAFDNSMFTNPNGIPDIIGQTASTKNGFHEVGQYTLEYQAQDTPVAASETRFDNYRKWGNKNLIQLLVHRTPIANLTINASLSNNQWVINGVNGTGYDLDHMDMANKGIQDDMYEWKRITDSQYTPGMIPSTLAAVEGGKDVEYIVKYKVQDIEGAWSEPVTFIISADPPIELDASLKTEDSTFSISSIPASENLLAYDVKTIFNKLHYVDMALYNSSNSLVTSLIRTHSNNTSYVSQNGNKFYWVNKAINIPETLADGTYKVIVKATDASNALKTDQEAFTVVVSTPINLLGSIDSKVTYDRTTTLTATTSIYVNDVKVTLYKGTSYERTSNLVYSKTVGNTKYWTLDYKEDRSYISEGNYVAEFRATTPNGNWEVDAHNFYFTRNTPPTVNILGTDPSFIYEGDKVYANIQVNDVDLDTLSVTVNLSKDGQPLTGEGYPKTYTQSPNITNNYELLEVLLMDHMTPGNYDLHVLVDDKNGGTATDTAIIAPSPLSITGQVDHHPQWNDNRIKYNLAMTGKDDDPRTYDTYWAGERFMLSAQTTAIHADSRLTVSKVSVHIIEPARISPQPYQMNLSPLSSSTNRWSGELWNNTMIYRWGRPSPEDLTFQFTVYYSNGTVKQHNVTITIDDRDAYYKYHRKW</sequence>
<protein>
    <submittedName>
        <fullName evidence="1">Uncharacterized protein</fullName>
    </submittedName>
</protein>
<dbReference type="EMBL" id="CP058649">
    <property type="protein sequence ID" value="QUI21254.1"/>
    <property type="molecule type" value="Genomic_DNA"/>
</dbReference>
<accession>A0A8J8SFE0</accession>
<dbReference type="RefSeq" id="WP_212696719.1">
    <property type="nucleotide sequence ID" value="NZ_CP058649.1"/>
</dbReference>
<keyword evidence="2" id="KW-1185">Reference proteome</keyword>
<gene>
    <name evidence="1" type="ORF">HZI73_02690</name>
</gene>
<evidence type="ECO:0000313" key="1">
    <source>
        <dbReference type="EMBL" id="QUI21254.1"/>
    </source>
</evidence>
<dbReference type="KEGG" id="vpy:HZI73_02690"/>